<keyword evidence="1" id="KW-1133">Transmembrane helix</keyword>
<keyword evidence="3" id="KW-1185">Reference proteome</keyword>
<organism evidence="2 3">
    <name type="scientific">Nosema bombycis (strain CQ1 / CVCC 102059)</name>
    <name type="common">Microsporidian parasite</name>
    <name type="synonym">Pebrine of silkworm</name>
    <dbReference type="NCBI Taxonomy" id="578461"/>
    <lineage>
        <taxon>Eukaryota</taxon>
        <taxon>Fungi</taxon>
        <taxon>Fungi incertae sedis</taxon>
        <taxon>Microsporidia</taxon>
        <taxon>Nosematidae</taxon>
        <taxon>Nosema</taxon>
    </lineage>
</organism>
<dbReference type="HOGENOM" id="CLU_074166_0_0_1"/>
<dbReference type="Proteomes" id="UP000016927">
    <property type="component" value="Unassembled WGS sequence"/>
</dbReference>
<evidence type="ECO:0000313" key="2">
    <source>
        <dbReference type="EMBL" id="EOB14271.1"/>
    </source>
</evidence>
<keyword evidence="1" id="KW-0812">Transmembrane</keyword>
<feature type="transmembrane region" description="Helical" evidence="1">
    <location>
        <begin position="12"/>
        <end position="31"/>
    </location>
</feature>
<gene>
    <name evidence="2" type="ORF">NBO_32g0046</name>
</gene>
<dbReference type="GO" id="GO:0016020">
    <property type="term" value="C:membrane"/>
    <property type="evidence" value="ECO:0007669"/>
    <property type="project" value="InterPro"/>
</dbReference>
<evidence type="ECO:0000313" key="3">
    <source>
        <dbReference type="Proteomes" id="UP000016927"/>
    </source>
</evidence>
<dbReference type="AlphaFoldDB" id="R0KTY8"/>
<feature type="transmembrane region" description="Helical" evidence="1">
    <location>
        <begin position="139"/>
        <end position="162"/>
    </location>
</feature>
<evidence type="ECO:0000256" key="1">
    <source>
        <dbReference type="SAM" id="Phobius"/>
    </source>
</evidence>
<reference evidence="2 3" key="1">
    <citation type="journal article" date="2013" name="BMC Genomics">
        <title>Comparative genomics of parasitic silkworm microsporidia reveal an association between genome expansion and host adaptation.</title>
        <authorList>
            <person name="Pan G."/>
            <person name="Xu J."/>
            <person name="Li T."/>
            <person name="Xia Q."/>
            <person name="Liu S.L."/>
            <person name="Zhang G."/>
            <person name="Li S."/>
            <person name="Li C."/>
            <person name="Liu H."/>
            <person name="Yang L."/>
            <person name="Liu T."/>
            <person name="Zhang X."/>
            <person name="Wu Z."/>
            <person name="Fan W."/>
            <person name="Dang X."/>
            <person name="Xiang H."/>
            <person name="Tao M."/>
            <person name="Li Y."/>
            <person name="Hu J."/>
            <person name="Li Z."/>
            <person name="Lin L."/>
            <person name="Luo J."/>
            <person name="Geng L."/>
            <person name="Wang L."/>
            <person name="Long M."/>
            <person name="Wan Y."/>
            <person name="He N."/>
            <person name="Zhang Z."/>
            <person name="Lu C."/>
            <person name="Keeling P.J."/>
            <person name="Wang J."/>
            <person name="Xiang Z."/>
            <person name="Zhou Z."/>
        </authorList>
    </citation>
    <scope>NUCLEOTIDE SEQUENCE [LARGE SCALE GENOMIC DNA]</scope>
    <source>
        <strain evidence="3">CQ1 / CVCC 102059</strain>
    </source>
</reference>
<protein>
    <submittedName>
        <fullName evidence="2">Uncharacterized protein</fullName>
    </submittedName>
</protein>
<proteinExistence type="predicted"/>
<name>R0KTY8_NOSB1</name>
<dbReference type="OrthoDB" id="2192545at2759"/>
<dbReference type="Pfam" id="PF03661">
    <property type="entry name" value="TMEM33_Pom33"/>
    <property type="match status" value="1"/>
</dbReference>
<dbReference type="VEuPathDB" id="MicrosporidiaDB:NBO_32g0046"/>
<sequence length="214" mass="24903">MKPFDLTKKTWVISNCLFVLNFSIYLSSFIIKHPLPSLPPLVNLFLLTISYSTSLVKFIRTPSLIPSQSNFYCILVFMTLPRNLLLIPFYFLSLYHLISFVLSNKNIFEKYFIYKICMAASNFHVALGRAALFSKILGVPLSFIFFLCGSGSIGTFLMYLWMVRQEYTTIPAMRSVFGELRIRLDEGMLLFPDKVQYFYNKAKELIIHYDKIMN</sequence>
<dbReference type="EMBL" id="KB908940">
    <property type="protein sequence ID" value="EOB14271.1"/>
    <property type="molecule type" value="Genomic_DNA"/>
</dbReference>
<accession>R0KTY8</accession>
<feature type="transmembrane region" description="Helical" evidence="1">
    <location>
        <begin position="112"/>
        <end position="132"/>
    </location>
</feature>
<dbReference type="InterPro" id="IPR005344">
    <property type="entry name" value="TMEM33/Pom33"/>
</dbReference>
<dbReference type="OMA" id="RMKSAVY"/>
<keyword evidence="1" id="KW-0472">Membrane</keyword>